<keyword evidence="7 9" id="KW-0934">Plastid</keyword>
<dbReference type="InterPro" id="IPR001351">
    <property type="entry name" value="Ribosomal_uS3_C"/>
</dbReference>
<dbReference type="HAMAP" id="MF_01309_B">
    <property type="entry name" value="Ribosomal_uS3_B"/>
    <property type="match status" value="1"/>
</dbReference>
<evidence type="ECO:0000256" key="5">
    <source>
        <dbReference type="HAMAP-Rule" id="MF_01309"/>
    </source>
</evidence>
<dbReference type="CDD" id="cd02412">
    <property type="entry name" value="KH-II_30S_S3"/>
    <property type="match status" value="1"/>
</dbReference>
<dbReference type="PANTHER" id="PTHR11760:SF19">
    <property type="entry name" value="SMALL RIBOSOMAL SUBUNIT PROTEIN US3C"/>
    <property type="match status" value="1"/>
</dbReference>
<dbReference type="SUPFAM" id="SSF54821">
    <property type="entry name" value="Ribosomal protein S3 C-terminal domain"/>
    <property type="match status" value="1"/>
</dbReference>
<dbReference type="InterPro" id="IPR015946">
    <property type="entry name" value="KH_dom-like_a/b"/>
</dbReference>
<dbReference type="GeneID" id="74848561"/>
<dbReference type="EMBL" id="ON515479">
    <property type="protein sequence ID" value="UVG40848.1"/>
    <property type="molecule type" value="Genomic_DNA"/>
</dbReference>
<dbReference type="GO" id="GO:0003735">
    <property type="term" value="F:structural constituent of ribosome"/>
    <property type="evidence" value="ECO:0007669"/>
    <property type="project" value="InterPro"/>
</dbReference>
<organism evidence="9">
    <name type="scientific">Gastrodia angusta</name>
    <dbReference type="NCBI Taxonomy" id="2939659"/>
    <lineage>
        <taxon>Eukaryota</taxon>
        <taxon>Viridiplantae</taxon>
        <taxon>Streptophyta</taxon>
        <taxon>Embryophyta</taxon>
        <taxon>Tracheophyta</taxon>
        <taxon>Spermatophyta</taxon>
        <taxon>Magnoliopsida</taxon>
        <taxon>Liliopsida</taxon>
        <taxon>Asparagales</taxon>
        <taxon>Orchidaceae</taxon>
        <taxon>Epidendroideae</taxon>
        <taxon>Gastrodieae</taxon>
        <taxon>Gastrodia</taxon>
    </lineage>
</organism>
<evidence type="ECO:0000259" key="8">
    <source>
        <dbReference type="Pfam" id="PF00189"/>
    </source>
</evidence>
<name>A0A976UF74_9ASPA</name>
<geneLocation type="chloroplast" evidence="9"/>
<evidence type="ECO:0000256" key="3">
    <source>
        <dbReference type="ARBA" id="ARBA00023274"/>
    </source>
</evidence>
<proteinExistence type="inferred from homology"/>
<dbReference type="RefSeq" id="YP_010471509.1">
    <property type="nucleotide sequence ID" value="NC_066060.1"/>
</dbReference>
<dbReference type="Gene3D" id="3.30.300.20">
    <property type="match status" value="1"/>
</dbReference>
<dbReference type="GO" id="GO:0022627">
    <property type="term" value="C:cytosolic small ribosomal subunit"/>
    <property type="evidence" value="ECO:0007669"/>
    <property type="project" value="TreeGrafter"/>
</dbReference>
<dbReference type="InterPro" id="IPR009019">
    <property type="entry name" value="KH_sf_prok-type"/>
</dbReference>
<comment type="similarity">
    <text evidence="1 5 6">Belongs to the universal ribosomal protein uS3 family.</text>
</comment>
<dbReference type="SUPFAM" id="SSF54814">
    <property type="entry name" value="Prokaryotic type KH domain (KH-domain type II)"/>
    <property type="match status" value="1"/>
</dbReference>
<dbReference type="PANTHER" id="PTHR11760">
    <property type="entry name" value="30S/40S RIBOSOMAL PROTEIN S3"/>
    <property type="match status" value="1"/>
</dbReference>
<evidence type="ECO:0000256" key="1">
    <source>
        <dbReference type="ARBA" id="ARBA00010761"/>
    </source>
</evidence>
<dbReference type="Pfam" id="PF00189">
    <property type="entry name" value="Ribosomal_S3_C"/>
    <property type="match status" value="1"/>
</dbReference>
<dbReference type="InterPro" id="IPR057258">
    <property type="entry name" value="Ribosomal_uS3"/>
</dbReference>
<protein>
    <recommendedName>
        <fullName evidence="4 5">Small ribosomal subunit protein uS3c</fullName>
    </recommendedName>
</protein>
<evidence type="ECO:0000256" key="4">
    <source>
        <dbReference type="ARBA" id="ARBA00035154"/>
    </source>
</evidence>
<evidence type="ECO:0000313" key="9">
    <source>
        <dbReference type="EMBL" id="UVG40848.1"/>
    </source>
</evidence>
<dbReference type="PROSITE" id="PS00548">
    <property type="entry name" value="RIBOSOMAL_S3"/>
    <property type="match status" value="1"/>
</dbReference>
<dbReference type="AlphaFoldDB" id="A0A976UF74"/>
<evidence type="ECO:0000256" key="7">
    <source>
        <dbReference type="RuleBase" id="RU003626"/>
    </source>
</evidence>
<comment type="subcellular location">
    <subcellularLocation>
        <location evidence="5 7">Plastid</location>
        <location evidence="5 7">Chloroplast</location>
    </subcellularLocation>
</comment>
<keyword evidence="7 9" id="KW-0150">Chloroplast</keyword>
<gene>
    <name evidence="5 9" type="primary">rps3</name>
</gene>
<feature type="domain" description="Small ribosomal subunit protein uS3 C-terminal" evidence="8">
    <location>
        <begin position="131"/>
        <end position="213"/>
    </location>
</feature>
<sequence length="215" mass="24907">MGQKINPLGFRLGKTQVYHSFWFCKPKYFSMSLQEDAKIRNSIKDYVKKSKKISLDLEGIVNIGIKKRIGLIKVIIYIGFPNLLIEGQTQGLNRLQMHLKRELIYVNNQLNILIKRIDKPYEQPIILAEYIALQLKNRVSFQKSMKKAIELTEKTGIKGIQVKLAGRIDGKEIARVEWIREGKVPLQTIDAKIDYCSHTIRTNHGLLGIKIWIYK</sequence>
<dbReference type="InterPro" id="IPR018280">
    <property type="entry name" value="Ribosomal_uS3_CS"/>
</dbReference>
<dbReference type="GO" id="GO:0006412">
    <property type="term" value="P:translation"/>
    <property type="evidence" value="ECO:0007669"/>
    <property type="project" value="UniProtKB-UniRule"/>
</dbReference>
<dbReference type="NCBIfam" id="TIGR01009">
    <property type="entry name" value="rpsC_bact"/>
    <property type="match status" value="1"/>
</dbReference>
<accession>A0A976UF74</accession>
<dbReference type="GO" id="GO:0003723">
    <property type="term" value="F:RNA binding"/>
    <property type="evidence" value="ECO:0007669"/>
    <property type="project" value="InterPro"/>
</dbReference>
<keyword evidence="3 5" id="KW-0687">Ribonucleoprotein</keyword>
<dbReference type="Gene3D" id="3.30.1140.32">
    <property type="entry name" value="Ribosomal protein S3, C-terminal domain"/>
    <property type="match status" value="1"/>
</dbReference>
<keyword evidence="2 5" id="KW-0689">Ribosomal protein</keyword>
<comment type="subunit">
    <text evidence="5 7">Part of the 30S ribosomal subunit.</text>
</comment>
<reference evidence="9" key="1">
    <citation type="submission" date="2022-05" db="EMBL/GenBank/DDBJ databases">
        <title>Unprecedent plastid genome of Gastrodia.</title>
        <authorList>
            <person name="Wen Y."/>
            <person name="Jin X."/>
        </authorList>
    </citation>
    <scope>NUCLEOTIDE SEQUENCE</scope>
    <source>
        <strain evidence="9">Jin X.H. 17853</strain>
    </source>
</reference>
<dbReference type="InterPro" id="IPR036419">
    <property type="entry name" value="Ribosomal_S3_C_sf"/>
</dbReference>
<dbReference type="InterPro" id="IPR005704">
    <property type="entry name" value="Ribosomal_uS3_bac-typ"/>
</dbReference>
<dbReference type="GO" id="GO:0009507">
    <property type="term" value="C:chloroplast"/>
    <property type="evidence" value="ECO:0007669"/>
    <property type="project" value="UniProtKB-SubCell"/>
</dbReference>
<evidence type="ECO:0000256" key="2">
    <source>
        <dbReference type="ARBA" id="ARBA00022980"/>
    </source>
</evidence>
<evidence type="ECO:0000256" key="6">
    <source>
        <dbReference type="RuleBase" id="RU003624"/>
    </source>
</evidence>